<sequence>MARSNPNSDGDSDQEDIVPQTPQNRRPARLRRSTLPKDFDKDVFVDDEETQEDTLLPTEKQKLDNRQAAINARLREGPPLSDVEVFDLGAFFQRSDIFKASNGADSVTIELPDENGAIKATTVTLAYWTGDLTLESYEILKERLSLQSDELENAFKRVRDLEALTESNGNTSEVLKYKDQAEKWYRHAKQVESDLRRAEKQVDTYVVTAEESQASQAIAETSESKLRDRVEHLERQLRKATTSGKQPAVVTFSSSTHRGRQSSRSRSLERRTAKADEANANARGAIEVPLPKRRASRDGTPATVETGASQLTNYDGRLKVNFDTNRSVLLPELFTNLKDDDSPSYSRWLRQVETKLNASSFRTVADSLSFVHSRTGGSVWEMLESRVPSALGNNSETPTSLHFLTLEELFTWMNETYAEVNRAGKAQSDITHLKQKDGEKFAEFHRKYLLLRAYLVWSPLTEIYELKSKLNKRFRANILGQLFATLAELVRKCELFDISLEDFDRDFPKAKLPFTTDNSNRKRAPKSASAATSVSTTVTVKPPLAKLTDADREKLKAENRCFRCREVGHRPADKACKLRPQANSARVEELSDSDDDQQGNGKSAASARK</sequence>
<organism evidence="2 3">
    <name type="scientific">Zymoseptoria tritici ST99CH_1A5</name>
    <dbReference type="NCBI Taxonomy" id="1276529"/>
    <lineage>
        <taxon>Eukaryota</taxon>
        <taxon>Fungi</taxon>
        <taxon>Dikarya</taxon>
        <taxon>Ascomycota</taxon>
        <taxon>Pezizomycotina</taxon>
        <taxon>Dothideomycetes</taxon>
        <taxon>Dothideomycetidae</taxon>
        <taxon>Mycosphaerellales</taxon>
        <taxon>Mycosphaerellaceae</taxon>
        <taxon>Zymoseptoria</taxon>
    </lineage>
</organism>
<feature type="compositionally biased region" description="Basic and acidic residues" evidence="1">
    <location>
        <begin position="35"/>
        <end position="44"/>
    </location>
</feature>
<feature type="compositionally biased region" description="Low complexity" evidence="1">
    <location>
        <begin position="526"/>
        <end position="535"/>
    </location>
</feature>
<feature type="compositionally biased region" description="Basic and acidic residues" evidence="1">
    <location>
        <begin position="266"/>
        <end position="277"/>
    </location>
</feature>
<evidence type="ECO:0008006" key="4">
    <source>
        <dbReference type="Google" id="ProtNLM"/>
    </source>
</evidence>
<reference evidence="2 3" key="1">
    <citation type="submission" date="2016-10" db="EMBL/GenBank/DDBJ databases">
        <authorList>
            <person name="Varghese N."/>
        </authorList>
    </citation>
    <scope>NUCLEOTIDE SEQUENCE [LARGE SCALE GENOMIC DNA]</scope>
</reference>
<proteinExistence type="predicted"/>
<evidence type="ECO:0000256" key="1">
    <source>
        <dbReference type="SAM" id="MobiDB-lite"/>
    </source>
</evidence>
<dbReference type="Proteomes" id="UP000215453">
    <property type="component" value="Chromosome 9"/>
</dbReference>
<feature type="region of interest" description="Disordered" evidence="1">
    <location>
        <begin position="236"/>
        <end position="286"/>
    </location>
</feature>
<dbReference type="AlphaFoldDB" id="A0A1Y6LWY3"/>
<gene>
    <name evidence="2" type="ORF">ZT1A5_G9383</name>
</gene>
<protein>
    <recommendedName>
        <fullName evidence="4">CCHC-type domain-containing protein</fullName>
    </recommendedName>
</protein>
<evidence type="ECO:0000313" key="3">
    <source>
        <dbReference type="Proteomes" id="UP000215453"/>
    </source>
</evidence>
<name>A0A1Y6LWY3_ZYMTR</name>
<dbReference type="EMBL" id="LT882684">
    <property type="protein sequence ID" value="SMY27938.1"/>
    <property type="molecule type" value="Genomic_DNA"/>
</dbReference>
<accession>A0A1Y6LWY3</accession>
<evidence type="ECO:0000313" key="2">
    <source>
        <dbReference type="EMBL" id="SMY27938.1"/>
    </source>
</evidence>
<feature type="region of interest" description="Disordered" evidence="1">
    <location>
        <begin position="1"/>
        <end position="52"/>
    </location>
</feature>
<feature type="region of interest" description="Disordered" evidence="1">
    <location>
        <begin position="514"/>
        <end position="535"/>
    </location>
</feature>
<feature type="region of interest" description="Disordered" evidence="1">
    <location>
        <begin position="573"/>
        <end position="609"/>
    </location>
</feature>